<proteinExistence type="predicted"/>
<dbReference type="Gene3D" id="3.90.190.10">
    <property type="entry name" value="Protein tyrosine phosphatase superfamily"/>
    <property type="match status" value="1"/>
</dbReference>
<dbReference type="OrthoDB" id="200924at2759"/>
<keyword evidence="3" id="KW-1185">Reference proteome</keyword>
<dbReference type="InterPro" id="IPR000340">
    <property type="entry name" value="Dual-sp_phosphatase_cat-dom"/>
</dbReference>
<dbReference type="InterPro" id="IPR016130">
    <property type="entry name" value="Tyr_Pase_AS"/>
</dbReference>
<reference evidence="2 3" key="1">
    <citation type="submission" date="2019-08" db="EMBL/GenBank/DDBJ databases">
        <title>Whole genome of Aphis craccivora.</title>
        <authorList>
            <person name="Voronova N.V."/>
            <person name="Shulinski R.S."/>
            <person name="Bandarenka Y.V."/>
            <person name="Zhorov D.G."/>
            <person name="Warner D."/>
        </authorList>
    </citation>
    <scope>NUCLEOTIDE SEQUENCE [LARGE SCALE GENOMIC DNA]</scope>
    <source>
        <strain evidence="2">180601</strain>
        <tissue evidence="2">Whole Body</tissue>
    </source>
</reference>
<protein>
    <submittedName>
        <fullName evidence="2">mRNA-capping enzyme-like</fullName>
    </submittedName>
</protein>
<feature type="domain" description="Tyrosine specific protein phosphatases" evidence="1">
    <location>
        <begin position="121"/>
        <end position="188"/>
    </location>
</feature>
<dbReference type="PROSITE" id="PS50056">
    <property type="entry name" value="TYR_PHOSPHATASE_2"/>
    <property type="match status" value="1"/>
</dbReference>
<evidence type="ECO:0000313" key="3">
    <source>
        <dbReference type="Proteomes" id="UP000478052"/>
    </source>
</evidence>
<dbReference type="EMBL" id="VUJU01000664">
    <property type="protein sequence ID" value="KAF0769010.1"/>
    <property type="molecule type" value="Genomic_DNA"/>
</dbReference>
<organism evidence="2 3">
    <name type="scientific">Aphis craccivora</name>
    <name type="common">Cowpea aphid</name>
    <dbReference type="NCBI Taxonomy" id="307492"/>
    <lineage>
        <taxon>Eukaryota</taxon>
        <taxon>Metazoa</taxon>
        <taxon>Ecdysozoa</taxon>
        <taxon>Arthropoda</taxon>
        <taxon>Hexapoda</taxon>
        <taxon>Insecta</taxon>
        <taxon>Pterygota</taxon>
        <taxon>Neoptera</taxon>
        <taxon>Paraneoptera</taxon>
        <taxon>Hemiptera</taxon>
        <taxon>Sternorrhyncha</taxon>
        <taxon>Aphidomorpha</taxon>
        <taxon>Aphidoidea</taxon>
        <taxon>Aphididae</taxon>
        <taxon>Aphidini</taxon>
        <taxon>Aphis</taxon>
        <taxon>Aphis</taxon>
    </lineage>
</organism>
<dbReference type="Pfam" id="PF00782">
    <property type="entry name" value="DSPc"/>
    <property type="match status" value="1"/>
</dbReference>
<accession>A0A6G0ZDL4</accession>
<dbReference type="PANTHER" id="PTHR10367">
    <property type="entry name" value="MRNA-CAPPING ENZYME"/>
    <property type="match status" value="1"/>
</dbReference>
<dbReference type="GO" id="GO:0006370">
    <property type="term" value="P:7-methylguanosine mRNA capping"/>
    <property type="evidence" value="ECO:0007669"/>
    <property type="project" value="TreeGrafter"/>
</dbReference>
<gene>
    <name evidence="2" type="ORF">FWK35_00000417</name>
</gene>
<evidence type="ECO:0000313" key="2">
    <source>
        <dbReference type="EMBL" id="KAF0769010.1"/>
    </source>
</evidence>
<name>A0A6G0ZDL4_APHCR</name>
<dbReference type="PROSITE" id="PS00383">
    <property type="entry name" value="TYR_PHOSPHATASE_1"/>
    <property type="match status" value="1"/>
</dbReference>
<dbReference type="GO" id="GO:0004484">
    <property type="term" value="F:mRNA guanylyltransferase activity"/>
    <property type="evidence" value="ECO:0007669"/>
    <property type="project" value="TreeGrafter"/>
</dbReference>
<dbReference type="SUPFAM" id="SSF52799">
    <property type="entry name" value="(Phosphotyrosine protein) phosphatases II"/>
    <property type="match status" value="1"/>
</dbReference>
<dbReference type="AlphaFoldDB" id="A0A6G0ZDL4"/>
<dbReference type="InterPro" id="IPR051029">
    <property type="entry name" value="mRNA_Capping_Enz/RNA_Phosphat"/>
</dbReference>
<dbReference type="Proteomes" id="UP000478052">
    <property type="component" value="Unassembled WGS sequence"/>
</dbReference>
<dbReference type="InterPro" id="IPR029021">
    <property type="entry name" value="Prot-tyrosine_phosphatase-like"/>
</dbReference>
<comment type="caution">
    <text evidence="2">The sequence shown here is derived from an EMBL/GenBank/DDBJ whole genome shotgun (WGS) entry which is preliminary data.</text>
</comment>
<sequence>MSGVNRYVQYRSGQGKRKKNSIPHDWMNCPPIAISGIANAFVVFKTPLDYKYNNKIAIHKRFGPNMVFQHMFSYQQSIGLWIDLTNTTRYYDKLEIEKMGCAYKKIACAGHGDLPHPEVIKLFLNICSNFLENNFSQFIGVHCTHGFNRTGFFVVSYLVEVLNYDVTSAIRHFAAARPPGIYRQNYINELYKRYGRYSNEAPILAPKPPWIF</sequence>
<dbReference type="InterPro" id="IPR000387">
    <property type="entry name" value="Tyr_Pase_dom"/>
</dbReference>
<dbReference type="PANTHER" id="PTHR10367:SF17">
    <property type="entry name" value="MRNA-CAPPING ENZYME"/>
    <property type="match status" value="1"/>
</dbReference>
<evidence type="ECO:0000259" key="1">
    <source>
        <dbReference type="PROSITE" id="PS50056"/>
    </source>
</evidence>